<organism evidence="8 9">
    <name type="scientific">Puccinia triticina</name>
    <dbReference type="NCBI Taxonomy" id="208348"/>
    <lineage>
        <taxon>Eukaryota</taxon>
        <taxon>Fungi</taxon>
        <taxon>Dikarya</taxon>
        <taxon>Basidiomycota</taxon>
        <taxon>Pucciniomycotina</taxon>
        <taxon>Pucciniomycetes</taxon>
        <taxon>Pucciniales</taxon>
        <taxon>Pucciniaceae</taxon>
        <taxon>Puccinia</taxon>
    </lineage>
</organism>
<dbReference type="Gene3D" id="1.25.40.10">
    <property type="entry name" value="Tetratricopeptide repeat domain"/>
    <property type="match status" value="1"/>
</dbReference>
<evidence type="ECO:0000256" key="5">
    <source>
        <dbReference type="ARBA" id="ARBA00022803"/>
    </source>
</evidence>
<dbReference type="PROSITE" id="PS50005">
    <property type="entry name" value="TPR"/>
    <property type="match status" value="2"/>
</dbReference>
<feature type="region of interest" description="Disordered" evidence="7">
    <location>
        <begin position="253"/>
        <end position="290"/>
    </location>
</feature>
<feature type="region of interest" description="Disordered" evidence="7">
    <location>
        <begin position="55"/>
        <end position="88"/>
    </location>
</feature>
<evidence type="ECO:0000313" key="8">
    <source>
        <dbReference type="EMBL" id="WAQ80884.1"/>
    </source>
</evidence>
<dbReference type="GeneID" id="77806122"/>
<dbReference type="SMART" id="SM00028">
    <property type="entry name" value="TPR"/>
    <property type="match status" value="4"/>
</dbReference>
<evidence type="ECO:0000256" key="2">
    <source>
        <dbReference type="ARBA" id="ARBA00005348"/>
    </source>
</evidence>
<name>A0ABY7C7D9_9BASI</name>
<feature type="compositionally biased region" description="Low complexity" evidence="7">
    <location>
        <begin position="172"/>
        <end position="183"/>
    </location>
</feature>
<comment type="subcellular location">
    <subcellularLocation>
        <location evidence="1">Cytoplasm</location>
    </subcellularLocation>
</comment>
<protein>
    <recommendedName>
        <fullName evidence="10">Peroxisomal targeting signal receptor</fullName>
    </recommendedName>
</protein>
<feature type="compositionally biased region" description="Polar residues" evidence="7">
    <location>
        <begin position="55"/>
        <end position="86"/>
    </location>
</feature>
<evidence type="ECO:0000256" key="7">
    <source>
        <dbReference type="SAM" id="MobiDB-lite"/>
    </source>
</evidence>
<evidence type="ECO:0000256" key="4">
    <source>
        <dbReference type="ARBA" id="ARBA00022737"/>
    </source>
</evidence>
<dbReference type="EMBL" id="CP110421">
    <property type="protein sequence ID" value="WAQ80884.1"/>
    <property type="molecule type" value="Genomic_DNA"/>
</dbReference>
<keyword evidence="4" id="KW-0677">Repeat</keyword>
<evidence type="ECO:0000256" key="3">
    <source>
        <dbReference type="ARBA" id="ARBA00022490"/>
    </source>
</evidence>
<feature type="repeat" description="TPR" evidence="6">
    <location>
        <begin position="562"/>
        <end position="595"/>
    </location>
</feature>
<dbReference type="SUPFAM" id="SSF48452">
    <property type="entry name" value="TPR-like"/>
    <property type="match status" value="1"/>
</dbReference>
<dbReference type="InterPro" id="IPR019734">
    <property type="entry name" value="TPR_rpt"/>
</dbReference>
<dbReference type="RefSeq" id="XP_053016439.1">
    <property type="nucleotide sequence ID" value="XM_053165227.1"/>
</dbReference>
<dbReference type="Proteomes" id="UP001164743">
    <property type="component" value="Chromosome 1A"/>
</dbReference>
<dbReference type="InterPro" id="IPR011990">
    <property type="entry name" value="TPR-like_helical_dom_sf"/>
</dbReference>
<keyword evidence="5 6" id="KW-0802">TPR repeat</keyword>
<evidence type="ECO:0000313" key="9">
    <source>
        <dbReference type="Proteomes" id="UP001164743"/>
    </source>
</evidence>
<comment type="similarity">
    <text evidence="2">Belongs to the peroxisomal targeting signal receptor family.</text>
</comment>
<sequence length="683" mass="75308">MQIEDREIRHPPSAPPSRAFVAEQMAFQALINAPDCGPSNPLQNLLKHAERNPLSSRFDSQPQHANHTQHPQASSSNLSNSRQQPTPFLMNDLHNEIESISRSHHPHRPPQIEQAWQKQFAGSSMGAPVSADEVARMEHSFRSVAHQQPNHAPPSMHWSNQFADAQDHAPQSSNHSIHNTSTHGFRAPSFHSAGLLGFPHQSMLHQDRSFLPQPSIHHPMAGDNQQSKAQIVELTEENWEAEFAKIGNQLEAQPNGESQDQQDSSFTSVDHQSPSSTLSLEETSSDEADQEFLKSLEATWRGLGFDPFNSSLACIDSGSLSVPNWEEIDEDFLGPNLSTSPEMAITPENVGDFLDHPEPYPFQSNNPYLDSPDPFEDGQRLLQSGATLSEAALAFEAACQADEGRADAWRMLGETQAADEKEQLAIKAFQRAVACRDGNGQSAWMSLAICWVNEGQEMRALAILERWLMDTYPAIAANVSAGKRAEDANNPWNRHAAVVEKFIQAARAGPEVRDGAGKEMVRSQTVDVDVQVGLGVLFYSNSEYERARDCFEAALGVNPDDFLLWNRLGATLANGGKSEEAIGAYQKALELRPTFTRAIYNLGVSCLNIHCYSQAVEHFLAALSFHSKAASVGDRPLLASGDGSENLWFTLRRALLCLDRSDLADLAVPGTDPEVFREHGFDF</sequence>
<dbReference type="Pfam" id="PF13432">
    <property type="entry name" value="TPR_16"/>
    <property type="match status" value="2"/>
</dbReference>
<evidence type="ECO:0008006" key="10">
    <source>
        <dbReference type="Google" id="ProtNLM"/>
    </source>
</evidence>
<keyword evidence="9" id="KW-1185">Reference proteome</keyword>
<evidence type="ECO:0000256" key="6">
    <source>
        <dbReference type="PROSITE-ProRule" id="PRU00339"/>
    </source>
</evidence>
<feature type="repeat" description="TPR" evidence="6">
    <location>
        <begin position="528"/>
        <end position="561"/>
    </location>
</feature>
<evidence type="ECO:0000256" key="1">
    <source>
        <dbReference type="ARBA" id="ARBA00004496"/>
    </source>
</evidence>
<gene>
    <name evidence="8" type="ORF">PtA15_1A222</name>
</gene>
<feature type="region of interest" description="Disordered" evidence="7">
    <location>
        <begin position="165"/>
        <end position="188"/>
    </location>
</feature>
<dbReference type="InterPro" id="IPR024111">
    <property type="entry name" value="PEX5/PEX5L"/>
</dbReference>
<proteinExistence type="inferred from homology"/>
<feature type="compositionally biased region" description="Polar residues" evidence="7">
    <location>
        <begin position="253"/>
        <end position="274"/>
    </location>
</feature>
<keyword evidence="3" id="KW-0963">Cytoplasm</keyword>
<dbReference type="PANTHER" id="PTHR10130">
    <property type="entry name" value="PEROXISOMAL TARGETING SIGNAL 1 RECEPTOR PEX5"/>
    <property type="match status" value="1"/>
</dbReference>
<dbReference type="PANTHER" id="PTHR10130:SF9">
    <property type="entry name" value="PEROXISOMAL TARGETING SIGNAL RECEPTOR"/>
    <property type="match status" value="1"/>
</dbReference>
<accession>A0ABY7C7D9</accession>
<reference evidence="8" key="1">
    <citation type="submission" date="2022-10" db="EMBL/GenBank/DDBJ databases">
        <title>Puccinia triticina Genome sequencing and assembly.</title>
        <authorList>
            <person name="Li C."/>
        </authorList>
    </citation>
    <scope>NUCLEOTIDE SEQUENCE</scope>
    <source>
        <strain evidence="8">Pt15</strain>
    </source>
</reference>